<dbReference type="AlphaFoldDB" id="A0A4X1VE47"/>
<protein>
    <submittedName>
        <fullName evidence="1">Chromosome 7 C6orf136 homolog</fullName>
    </submittedName>
</protein>
<reference evidence="1" key="3">
    <citation type="submission" date="2025-05" db="UniProtKB">
        <authorList>
            <consortium name="Ensembl"/>
        </authorList>
    </citation>
    <scope>IDENTIFICATION</scope>
</reference>
<dbReference type="Ensembl" id="ENSSSCT00000074839.2">
    <property type="protein sequence ID" value="ENSSSCP00000059963.2"/>
    <property type="gene ID" value="ENSSSCG00000025943.5"/>
</dbReference>
<dbReference type="ExpressionAtlas" id="A0A4X1VE47">
    <property type="expression patterns" value="baseline and differential"/>
</dbReference>
<dbReference type="Proteomes" id="UP000008227">
    <property type="component" value="Chromosome 7"/>
</dbReference>
<evidence type="ECO:0000313" key="2">
    <source>
        <dbReference type="Proteomes" id="UP000008227"/>
    </source>
</evidence>
<dbReference type="GeneTree" id="ENSGT00390000008658"/>
<sequence>MYQPSRGAARRLGSCLRAYQARPQDRWRRDQDPSYIAAAWMGLGAYLRDLPSPVLGL</sequence>
<accession>A0A5G2Q9H7</accession>
<name>A0A4X1VE47_PIG</name>
<reference evidence="1 2" key="2">
    <citation type="journal article" date="2020" name="Gigascience">
        <title>An improved pig reference genome sequence to enable pig genetics and genomics research.</title>
        <authorList>
            <person name="Warr A."/>
            <person name="Affara N."/>
            <person name="Aken B."/>
            <person name="Beiki H."/>
            <person name="Bickhart D.M."/>
            <person name="Billis K."/>
            <person name="Chow W."/>
            <person name="Eory L."/>
            <person name="Finlayson H.A."/>
            <person name="Flicek P."/>
            <person name="Giron C.G."/>
            <person name="Griffin D.K."/>
            <person name="Hall R."/>
            <person name="Hannum G."/>
            <person name="Hourlier T."/>
            <person name="Howe K."/>
            <person name="Hume D.A."/>
            <person name="Izuogu O."/>
            <person name="Kim K."/>
            <person name="Koren S."/>
            <person name="Liu H."/>
            <person name="Manchanda N."/>
            <person name="Martin F.J."/>
            <person name="Nonneman D.J."/>
            <person name="O'Connor R.E."/>
            <person name="Phillippy A.M."/>
            <person name="Rohrer G.A."/>
            <person name="Rosen B.D."/>
            <person name="Rund L.A."/>
            <person name="Sargent C.A."/>
            <person name="Schook L.B."/>
            <person name="Schroeder S.G."/>
            <person name="Schwartz A.S."/>
            <person name="Skinner B.M."/>
            <person name="Talbot R."/>
            <person name="Tseng E."/>
            <person name="Tuggle C.K."/>
            <person name="Watson M."/>
            <person name="Smith T.P.L."/>
            <person name="Archibald A.L."/>
        </authorList>
    </citation>
    <scope>NUCLEOTIDE SEQUENCE [LARGE SCALE GENOMIC DNA]</scope>
    <source>
        <strain evidence="1 2">Duroc</strain>
    </source>
</reference>
<keyword evidence="2" id="KW-1185">Reference proteome</keyword>
<proteinExistence type="predicted"/>
<reference evidence="2" key="1">
    <citation type="submission" date="2009-11" db="EMBL/GenBank/DDBJ databases">
        <authorList>
            <consortium name="Porcine genome sequencing project"/>
        </authorList>
    </citation>
    <scope>NUCLEOTIDE SEQUENCE [LARGE SCALE GENOMIC DNA]</scope>
    <source>
        <strain evidence="2">Duroc</strain>
    </source>
</reference>
<accession>A0A4X1VE47</accession>
<gene>
    <name evidence="1" type="primary">C6orf136</name>
</gene>
<dbReference type="Ensembl" id="ENSSSCT00000107670.1">
    <property type="protein sequence ID" value="ENSSSCP00000082064.1"/>
    <property type="gene ID" value="ENSSSCG00000025943.5"/>
</dbReference>
<organism evidence="1 2">
    <name type="scientific">Sus scrofa</name>
    <name type="common">Pig</name>
    <dbReference type="NCBI Taxonomy" id="9823"/>
    <lineage>
        <taxon>Eukaryota</taxon>
        <taxon>Metazoa</taxon>
        <taxon>Chordata</taxon>
        <taxon>Craniata</taxon>
        <taxon>Vertebrata</taxon>
        <taxon>Euteleostomi</taxon>
        <taxon>Mammalia</taxon>
        <taxon>Eutheria</taxon>
        <taxon>Laurasiatheria</taxon>
        <taxon>Artiodactyla</taxon>
        <taxon>Suina</taxon>
        <taxon>Suidae</taxon>
        <taxon>Sus</taxon>
    </lineage>
</organism>
<evidence type="ECO:0000313" key="1">
    <source>
        <dbReference type="Ensembl" id="ENSSSCP00000059963.2"/>
    </source>
</evidence>